<name>A0A6U6FEW6_9STRA</name>
<organism evidence="5">
    <name type="scientific">Odontella aurita</name>
    <dbReference type="NCBI Taxonomy" id="265563"/>
    <lineage>
        <taxon>Eukaryota</taxon>
        <taxon>Sar</taxon>
        <taxon>Stramenopiles</taxon>
        <taxon>Ochrophyta</taxon>
        <taxon>Bacillariophyta</taxon>
        <taxon>Mediophyceae</taxon>
        <taxon>Biddulphiophycidae</taxon>
        <taxon>Eupodiscales</taxon>
        <taxon>Odontellaceae</taxon>
        <taxon>Odontella</taxon>
    </lineage>
</organism>
<sequence>MAPGRGVGQALRQRRNGPILPVRHVPRDARLNRLNTRRPGSKAIRDFRKNPFCLTISVTFIVLFLAFLAFLSPTMPRSIDADEIPWSQSSRYRREGRVRRKRGALAGKEHNSRQGARGTEQYLKEKDDENAAQQGRHALNKIKQAYNERTSREKISCPDGSIGFFNDNYCDCDDGSDEPGTSACSNLLVSKQIFSCADGNGKIFTSRVGDGISDCMDGSDEHHTERG</sequence>
<evidence type="ECO:0000313" key="5">
    <source>
        <dbReference type="EMBL" id="CAE2244805.1"/>
    </source>
</evidence>
<keyword evidence="3" id="KW-1133">Transmembrane helix</keyword>
<dbReference type="AlphaFoldDB" id="A0A6U6FEW6"/>
<keyword evidence="3" id="KW-0812">Transmembrane</keyword>
<evidence type="ECO:0000256" key="3">
    <source>
        <dbReference type="SAM" id="Phobius"/>
    </source>
</evidence>
<feature type="region of interest" description="Disordered" evidence="2">
    <location>
        <begin position="1"/>
        <end position="21"/>
    </location>
</feature>
<dbReference type="Gene3D" id="4.10.400.10">
    <property type="entry name" value="Low-density Lipoprotein Receptor"/>
    <property type="match status" value="1"/>
</dbReference>
<dbReference type="GO" id="GO:0006491">
    <property type="term" value="P:N-glycan processing"/>
    <property type="evidence" value="ECO:0007669"/>
    <property type="project" value="TreeGrafter"/>
</dbReference>
<dbReference type="EMBL" id="HBKQ01026795">
    <property type="protein sequence ID" value="CAE2244806.1"/>
    <property type="molecule type" value="Transcribed_RNA"/>
</dbReference>
<feature type="domain" description="Glucosidase II beta subunit N-terminal" evidence="4">
    <location>
        <begin position="165"/>
        <end position="223"/>
    </location>
</feature>
<accession>A0A6U6FEW6</accession>
<feature type="region of interest" description="Disordered" evidence="2">
    <location>
        <begin position="93"/>
        <end position="120"/>
    </location>
</feature>
<reference evidence="5" key="1">
    <citation type="submission" date="2021-01" db="EMBL/GenBank/DDBJ databases">
        <authorList>
            <person name="Corre E."/>
            <person name="Pelletier E."/>
            <person name="Niang G."/>
            <person name="Scheremetjew M."/>
            <person name="Finn R."/>
            <person name="Kale V."/>
            <person name="Holt S."/>
            <person name="Cochrane G."/>
            <person name="Meng A."/>
            <person name="Brown T."/>
            <person name="Cohen L."/>
        </authorList>
    </citation>
    <scope>NUCLEOTIDE SEQUENCE</scope>
    <source>
        <strain evidence="5">Isolate 1302-5</strain>
    </source>
</reference>
<dbReference type="Pfam" id="PF12999">
    <property type="entry name" value="PRKCSH-like"/>
    <property type="match status" value="1"/>
</dbReference>
<feature type="transmembrane region" description="Helical" evidence="3">
    <location>
        <begin position="52"/>
        <end position="71"/>
    </location>
</feature>
<protein>
    <recommendedName>
        <fullName evidence="4">Glucosidase II beta subunit N-terminal domain-containing protein</fullName>
    </recommendedName>
</protein>
<evidence type="ECO:0000256" key="1">
    <source>
        <dbReference type="ARBA" id="ARBA00023157"/>
    </source>
</evidence>
<dbReference type="SUPFAM" id="SSF57424">
    <property type="entry name" value="LDL receptor-like module"/>
    <property type="match status" value="1"/>
</dbReference>
<dbReference type="EMBL" id="HBKQ01026794">
    <property type="protein sequence ID" value="CAE2244805.1"/>
    <property type="molecule type" value="Transcribed_RNA"/>
</dbReference>
<dbReference type="GO" id="GO:0017177">
    <property type="term" value="C:glucosidase II complex"/>
    <property type="evidence" value="ECO:0007669"/>
    <property type="project" value="TreeGrafter"/>
</dbReference>
<dbReference type="PANTHER" id="PTHR12630:SF1">
    <property type="entry name" value="GLUCOSIDASE 2 SUBUNIT BETA"/>
    <property type="match status" value="1"/>
</dbReference>
<keyword evidence="3" id="KW-0472">Membrane</keyword>
<dbReference type="PANTHER" id="PTHR12630">
    <property type="entry name" value="N-LINKED OLIGOSACCHARIDE PROCESSING"/>
    <property type="match status" value="1"/>
</dbReference>
<gene>
    <name evidence="5" type="ORF">OAUR00152_LOCUS18149</name>
    <name evidence="6" type="ORF">OAUR00152_LOCUS18150</name>
</gene>
<dbReference type="CDD" id="cd00112">
    <property type="entry name" value="LDLa"/>
    <property type="match status" value="1"/>
</dbReference>
<feature type="compositionally biased region" description="Basic residues" evidence="2">
    <location>
        <begin position="94"/>
        <end position="103"/>
    </location>
</feature>
<dbReference type="InterPro" id="IPR039794">
    <property type="entry name" value="Gtb1-like"/>
</dbReference>
<dbReference type="InterPro" id="IPR028146">
    <property type="entry name" value="PRKCSH_N"/>
</dbReference>
<dbReference type="InterPro" id="IPR036055">
    <property type="entry name" value="LDL_receptor-like_sf"/>
</dbReference>
<keyword evidence="1" id="KW-1015">Disulfide bond</keyword>
<dbReference type="InterPro" id="IPR002172">
    <property type="entry name" value="LDrepeatLR_classA_rpt"/>
</dbReference>
<evidence type="ECO:0000259" key="4">
    <source>
        <dbReference type="Pfam" id="PF12999"/>
    </source>
</evidence>
<proteinExistence type="predicted"/>
<evidence type="ECO:0000313" key="6">
    <source>
        <dbReference type="EMBL" id="CAE2244806.1"/>
    </source>
</evidence>
<evidence type="ECO:0000256" key="2">
    <source>
        <dbReference type="SAM" id="MobiDB-lite"/>
    </source>
</evidence>